<sequence>MSVRRTERAPEVFSEEAMSAEEEAFEAMLMEAAPPTAVCRNLRPSKQQIVPKIPEAVDDFLRNVLQRAGLGRTMISFEEEWYGSAQKLMTQTLRRAGVLLVPDALTHRQLIQGQLDTVHRDTDLLRQEVLHAGERLLRTQRERDFYWLQYQRVAEHKSRLMEDLHQLKKHLQSYRPALRRLEDTIQEALRKKMLLSLKKDRVQNSKALNQQDSQIKKERSIKSGGSGPQDTEAPHSEDTRAPHSEDTEAPHSEDTEAPHSEDTEAPHSEDTEAPHSEDTEAPHSEDTRAPHSEDTEAPHSEDTRAPHSEDTGVPTCSRGPETEHETMETPLSLSYSIRAHKLPISCIHLHPRKLIVASASDDRSWRLWLLQAHGEKVGQMVLTGEGHSDWLSGCSFHPDGGKLATTSGDSTVRLWDFSRGGGCVLTLSHSRPTWGCCFHSCGHFLASCYADRTARLWDLSSQRCTLTLRRHTASVNSVCFLPFSDLLLTCSADKTLALWDARLGVCTAIFQGHQHPCNHSTYSMAGHTVASCDSCGIINLWDIRKPAVSMATVDAGPRAANQVAFSPSGRTLAVACSDGLVRVVEVDSLVSSSLPGHRDSVQSVAFDHRGGTVLSAGSDGLINVWA</sequence>
<proteinExistence type="predicted"/>
<dbReference type="SUPFAM" id="SSF50978">
    <property type="entry name" value="WD40 repeat-like"/>
    <property type="match status" value="1"/>
</dbReference>
<keyword evidence="6" id="KW-1185">Reference proteome</keyword>
<dbReference type="PROSITE" id="PS00678">
    <property type="entry name" value="WD_REPEATS_1"/>
    <property type="match status" value="2"/>
</dbReference>
<dbReference type="Proteomes" id="UP001228049">
    <property type="component" value="Unassembled WGS sequence"/>
</dbReference>
<feature type="repeat" description="WD" evidence="3">
    <location>
        <begin position="337"/>
        <end position="368"/>
    </location>
</feature>
<dbReference type="InterPro" id="IPR050995">
    <property type="entry name" value="WD-F-box_domain-protein"/>
</dbReference>
<dbReference type="GO" id="GO:1990716">
    <property type="term" value="C:axonemal central apparatus"/>
    <property type="evidence" value="ECO:0007669"/>
    <property type="project" value="TreeGrafter"/>
</dbReference>
<keyword evidence="1 3" id="KW-0853">WD repeat</keyword>
<dbReference type="GO" id="GO:0035082">
    <property type="term" value="P:axoneme assembly"/>
    <property type="evidence" value="ECO:0007669"/>
    <property type="project" value="TreeGrafter"/>
</dbReference>
<dbReference type="Gene3D" id="2.130.10.10">
    <property type="entry name" value="YVTN repeat-like/Quinoprotein amine dehydrogenase"/>
    <property type="match status" value="3"/>
</dbReference>
<accession>A0AAD9BGT0</accession>
<feature type="compositionally biased region" description="Basic and acidic residues" evidence="4">
    <location>
        <begin position="232"/>
        <end position="310"/>
    </location>
</feature>
<evidence type="ECO:0000256" key="1">
    <source>
        <dbReference type="ARBA" id="ARBA00022574"/>
    </source>
</evidence>
<dbReference type="Pfam" id="PF00400">
    <property type="entry name" value="WD40"/>
    <property type="match status" value="7"/>
</dbReference>
<evidence type="ECO:0000313" key="6">
    <source>
        <dbReference type="Proteomes" id="UP001228049"/>
    </source>
</evidence>
<dbReference type="PANTHER" id="PTHR14604:SF3">
    <property type="entry name" value="SPERM-ASSOCIATED ANTIGEN 16 PROTEIN"/>
    <property type="match status" value="1"/>
</dbReference>
<dbReference type="InterPro" id="IPR036322">
    <property type="entry name" value="WD40_repeat_dom_sf"/>
</dbReference>
<evidence type="ECO:0000256" key="3">
    <source>
        <dbReference type="PROSITE-ProRule" id="PRU00221"/>
    </source>
</evidence>
<dbReference type="PRINTS" id="PR00320">
    <property type="entry name" value="GPROTEINBRPT"/>
</dbReference>
<dbReference type="CDD" id="cd00200">
    <property type="entry name" value="WD40"/>
    <property type="match status" value="1"/>
</dbReference>
<dbReference type="EMBL" id="JASDAP010000022">
    <property type="protein sequence ID" value="KAK1883545.1"/>
    <property type="molecule type" value="Genomic_DNA"/>
</dbReference>
<feature type="repeat" description="WD" evidence="3">
    <location>
        <begin position="594"/>
        <end position="626"/>
    </location>
</feature>
<dbReference type="InterPro" id="IPR020472">
    <property type="entry name" value="WD40_PAC1"/>
</dbReference>
<dbReference type="SMART" id="SM00320">
    <property type="entry name" value="WD40"/>
    <property type="match status" value="7"/>
</dbReference>
<feature type="repeat" description="WD" evidence="3">
    <location>
        <begin position="426"/>
        <end position="467"/>
    </location>
</feature>
<dbReference type="PROSITE" id="PS50294">
    <property type="entry name" value="WD_REPEATS_REGION"/>
    <property type="match status" value="3"/>
</dbReference>
<keyword evidence="2" id="KW-0677">Repeat</keyword>
<dbReference type="InterPro" id="IPR015943">
    <property type="entry name" value="WD40/YVTN_repeat-like_dom_sf"/>
</dbReference>
<dbReference type="InterPro" id="IPR001680">
    <property type="entry name" value="WD40_rpt"/>
</dbReference>
<comment type="caution">
    <text evidence="5">The sequence shown here is derived from an EMBL/GenBank/DDBJ whole genome shotgun (WGS) entry which is preliminary data.</text>
</comment>
<dbReference type="PANTHER" id="PTHR14604">
    <property type="entry name" value="WD40 REPEAT PF20"/>
    <property type="match status" value="1"/>
</dbReference>
<dbReference type="InterPro" id="IPR019775">
    <property type="entry name" value="WD40_repeat_CS"/>
</dbReference>
<organism evidence="5 6">
    <name type="scientific">Dissostichus eleginoides</name>
    <name type="common">Patagonian toothfish</name>
    <name type="synonym">Dissostichus amissus</name>
    <dbReference type="NCBI Taxonomy" id="100907"/>
    <lineage>
        <taxon>Eukaryota</taxon>
        <taxon>Metazoa</taxon>
        <taxon>Chordata</taxon>
        <taxon>Craniata</taxon>
        <taxon>Vertebrata</taxon>
        <taxon>Euteleostomi</taxon>
        <taxon>Actinopterygii</taxon>
        <taxon>Neopterygii</taxon>
        <taxon>Teleostei</taxon>
        <taxon>Neoteleostei</taxon>
        <taxon>Acanthomorphata</taxon>
        <taxon>Eupercaria</taxon>
        <taxon>Perciformes</taxon>
        <taxon>Notothenioidei</taxon>
        <taxon>Nototheniidae</taxon>
        <taxon>Dissostichus</taxon>
    </lineage>
</organism>
<protein>
    <submittedName>
        <fullName evidence="5">Sperm-associated antigen 16 protein</fullName>
    </submittedName>
</protein>
<evidence type="ECO:0000313" key="5">
    <source>
        <dbReference type="EMBL" id="KAK1883545.1"/>
    </source>
</evidence>
<feature type="repeat" description="WD" evidence="3">
    <location>
        <begin position="468"/>
        <end position="500"/>
    </location>
</feature>
<gene>
    <name evidence="5" type="ORF">KUDE01_021872</name>
</gene>
<dbReference type="AlphaFoldDB" id="A0AAD9BGT0"/>
<evidence type="ECO:0000256" key="2">
    <source>
        <dbReference type="ARBA" id="ARBA00022737"/>
    </source>
</evidence>
<feature type="region of interest" description="Disordered" evidence="4">
    <location>
        <begin position="205"/>
        <end position="330"/>
    </location>
</feature>
<evidence type="ECO:0000256" key="4">
    <source>
        <dbReference type="SAM" id="MobiDB-lite"/>
    </source>
</evidence>
<reference evidence="5" key="1">
    <citation type="submission" date="2023-04" db="EMBL/GenBank/DDBJ databases">
        <title>Chromosome-level genome of Chaenocephalus aceratus.</title>
        <authorList>
            <person name="Park H."/>
        </authorList>
    </citation>
    <scope>NUCLEOTIDE SEQUENCE</scope>
    <source>
        <strain evidence="5">DE</strain>
        <tissue evidence="5">Muscle</tissue>
    </source>
</reference>
<feature type="repeat" description="WD" evidence="3">
    <location>
        <begin position="384"/>
        <end position="420"/>
    </location>
</feature>
<dbReference type="PROSITE" id="PS50082">
    <property type="entry name" value="WD_REPEATS_2"/>
    <property type="match status" value="5"/>
</dbReference>
<name>A0AAD9BGT0_DISEL</name>